<evidence type="ECO:0000313" key="3">
    <source>
        <dbReference type="Proteomes" id="UP001604277"/>
    </source>
</evidence>
<protein>
    <submittedName>
        <fullName evidence="2">Uncharacterized protein</fullName>
    </submittedName>
</protein>
<evidence type="ECO:0000256" key="1">
    <source>
        <dbReference type="SAM" id="MobiDB-lite"/>
    </source>
</evidence>
<proteinExistence type="predicted"/>
<dbReference type="PANTHER" id="PTHR34371:SF6">
    <property type="entry name" value="MEMBRANE-ASSOCIATED KINASE REGULATOR 6"/>
    <property type="match status" value="1"/>
</dbReference>
<feature type="region of interest" description="Disordered" evidence="1">
    <location>
        <begin position="47"/>
        <end position="77"/>
    </location>
</feature>
<comment type="caution">
    <text evidence="2">The sequence shown here is derived from an EMBL/GenBank/DDBJ whole genome shotgun (WGS) entry which is preliminary data.</text>
</comment>
<dbReference type="Proteomes" id="UP001604277">
    <property type="component" value="Unassembled WGS sequence"/>
</dbReference>
<keyword evidence="3" id="KW-1185">Reference proteome</keyword>
<reference evidence="3" key="1">
    <citation type="submission" date="2024-07" db="EMBL/GenBank/DDBJ databases">
        <title>Two chromosome-level genome assemblies of Korean endemic species Abeliophyllum distichum and Forsythia ovata (Oleaceae).</title>
        <authorList>
            <person name="Jang H."/>
        </authorList>
    </citation>
    <scope>NUCLEOTIDE SEQUENCE [LARGE SCALE GENOMIC DNA]</scope>
</reference>
<dbReference type="AlphaFoldDB" id="A0ABD1X302"/>
<organism evidence="2 3">
    <name type="scientific">Forsythia ovata</name>
    <dbReference type="NCBI Taxonomy" id="205694"/>
    <lineage>
        <taxon>Eukaryota</taxon>
        <taxon>Viridiplantae</taxon>
        <taxon>Streptophyta</taxon>
        <taxon>Embryophyta</taxon>
        <taxon>Tracheophyta</taxon>
        <taxon>Spermatophyta</taxon>
        <taxon>Magnoliopsida</taxon>
        <taxon>eudicotyledons</taxon>
        <taxon>Gunneridae</taxon>
        <taxon>Pentapetalae</taxon>
        <taxon>asterids</taxon>
        <taxon>lamiids</taxon>
        <taxon>Lamiales</taxon>
        <taxon>Oleaceae</taxon>
        <taxon>Forsythieae</taxon>
        <taxon>Forsythia</taxon>
    </lineage>
</organism>
<sequence>MDSTPKLSLSKLPCKPRELLEMQTPPLQSSSVSIPFHWEEAPGKPRITAAATIPPPNNKTACSLEEKSKKRGNVGTERSSFDSWRWESFGEDTKVARDSFVFSLSENDSCKSDTSVKMTRTRRRFVFLSFSGKNSIWVRVKNLFHARN</sequence>
<dbReference type="PANTHER" id="PTHR34371">
    <property type="entry name" value="OS01G0551000 PROTEIN"/>
    <property type="match status" value="1"/>
</dbReference>
<gene>
    <name evidence="2" type="ORF">Fot_01087</name>
</gene>
<name>A0ABD1X302_9LAMI</name>
<dbReference type="EMBL" id="JBFOLJ010000001">
    <property type="protein sequence ID" value="KAL2556348.1"/>
    <property type="molecule type" value="Genomic_DNA"/>
</dbReference>
<evidence type="ECO:0000313" key="2">
    <source>
        <dbReference type="EMBL" id="KAL2556348.1"/>
    </source>
</evidence>
<accession>A0ABD1X302</accession>